<dbReference type="Proteomes" id="UP001305787">
    <property type="component" value="Chromosome"/>
</dbReference>
<keyword evidence="2" id="KW-1185">Reference proteome</keyword>
<dbReference type="EMBL" id="CP132457">
    <property type="protein sequence ID" value="WNY65681.1"/>
    <property type="molecule type" value="Genomic_DNA"/>
</dbReference>
<name>A0ABZ0CFN7_BORAD</name>
<proteinExistence type="predicted"/>
<accession>A0ABZ0CFN7</accession>
<dbReference type="InterPro" id="IPR049714">
    <property type="entry name" value="BB0208-like"/>
</dbReference>
<evidence type="ECO:0000313" key="2">
    <source>
        <dbReference type="Proteomes" id="UP001305787"/>
    </source>
</evidence>
<gene>
    <name evidence="1" type="ORF">QIA45_01020</name>
</gene>
<organism evidence="1 2">
    <name type="scientific">Borrelia andersonii</name>
    <name type="common">Borreliella andersonii</name>
    <dbReference type="NCBI Taxonomy" id="42109"/>
    <lineage>
        <taxon>Bacteria</taxon>
        <taxon>Pseudomonadati</taxon>
        <taxon>Spirochaetota</taxon>
        <taxon>Spirochaetia</taxon>
        <taxon>Spirochaetales</taxon>
        <taxon>Borreliaceae</taxon>
        <taxon>Borreliella</taxon>
    </lineage>
</organism>
<reference evidence="1" key="1">
    <citation type="submission" date="2023-07" db="EMBL/GenBank/DDBJ databases">
        <title>Genome sequencing of multiple Borrelia sensu lato isolates.</title>
        <authorList>
            <person name="Mongodin E.F."/>
            <person name="Rudenko N."/>
            <person name="Fraser C.M."/>
            <person name="Schutzer S."/>
            <person name="Luft B."/>
            <person name="Morgan R."/>
            <person name="Chastens S."/>
            <person name="Qiu W."/>
        </authorList>
    </citation>
    <scope>NUCLEOTIDE SEQUENCE [LARGE SCALE GENOMIC DNA]</scope>
    <source>
        <strain evidence="1">21038</strain>
    </source>
</reference>
<dbReference type="RefSeq" id="WP_316255049.1">
    <property type="nucleotide sequence ID" value="NZ_CP132457.1"/>
</dbReference>
<evidence type="ECO:0000313" key="1">
    <source>
        <dbReference type="EMBL" id="WNY65681.1"/>
    </source>
</evidence>
<protein>
    <submittedName>
        <fullName evidence="1">BB_0208 family protein</fullName>
    </submittedName>
</protein>
<sequence length="584" mass="70696">MKTIKKNSEFYDSLATLKMYINKYIEEKVLKYSISSQLYKLDKPEIIELIKISNDYEKEKNVFNTSLEEFYYKKTHNEIIKKWILEIVRIKNFSQIGKEANLNTKKLGTTYKLKSSNFLKLIEIQNNPYYSQEKKDIYKQIILNFSSNINIDNLEQTIDILIAVRNKNKIQILNILNRNLQYQPENKKVFKSSLTNKENRLIKLKRMLILTYWPVGCLSKNIFIKVLVKHYKYLEEEILALKYNEILNYLRALKTLSLNEIFYKGSSKNINFNYFFSDFTQYTPKDFQDTLKCYLYVIEKTITKKYLTWFFKDKISNNWESFIDAIEYIEKHKLINIKEKIKEIITAKFQTEDFFISFDKTNFNPYESPIFKEKYIKSAFLEIIMYYVKKNSQNIETYGWIAFYIYADKKDKKIFYQHIKEFFKSKTFEIQNQIFVYFLSFYPNIEYKHFKFISDILLYLDENKITMPKKIIKIQKINPNQLDYQKSYLLIKSLKTRSRILKIILKNIRFNLIEKLEDENEKKLLPAICYLIYCENLIELKSNRKIKSNEKNNLLEFISFFKAKLKQKIHFKKELMKAKTFNLN</sequence>
<dbReference type="NCBIfam" id="NF041829">
    <property type="entry name" value="Borr_BB0208"/>
    <property type="match status" value="1"/>
</dbReference>